<dbReference type="KEGG" id="dqu:106751487"/>
<accession>A0A6P3YA30</accession>
<dbReference type="Proteomes" id="UP000515204">
    <property type="component" value="Unplaced"/>
</dbReference>
<feature type="non-terminal residue" evidence="2">
    <location>
        <position position="97"/>
    </location>
</feature>
<dbReference type="RefSeq" id="XP_014487871.1">
    <property type="nucleotide sequence ID" value="XM_014632385.1"/>
</dbReference>
<evidence type="ECO:0000313" key="2">
    <source>
        <dbReference type="RefSeq" id="XP_014487871.1"/>
    </source>
</evidence>
<dbReference type="GeneID" id="106751487"/>
<name>A0A6P3YA30_DINQU</name>
<gene>
    <name evidence="2" type="primary">LOC106751487</name>
</gene>
<sequence>MQNIIDVSIAILLASNVKLMQENTSQLLLKILALNNVELLYFAVENLMHYPLFEMLILPHILRRSVSAGIDSKTLLLFAKLISAKASPCLSGVALDK</sequence>
<dbReference type="AlphaFoldDB" id="A0A6P3YA30"/>
<reference evidence="2" key="1">
    <citation type="submission" date="2025-08" db="UniProtKB">
        <authorList>
            <consortium name="RefSeq"/>
        </authorList>
    </citation>
    <scope>IDENTIFICATION</scope>
</reference>
<proteinExistence type="predicted"/>
<keyword evidence="1" id="KW-1185">Reference proteome</keyword>
<protein>
    <submittedName>
        <fullName evidence="2">Uncharacterized protein LOC106751487</fullName>
    </submittedName>
</protein>
<evidence type="ECO:0000313" key="1">
    <source>
        <dbReference type="Proteomes" id="UP000515204"/>
    </source>
</evidence>
<organism evidence="1 2">
    <name type="scientific">Dinoponera quadriceps</name>
    <name type="common">South American ant</name>
    <dbReference type="NCBI Taxonomy" id="609295"/>
    <lineage>
        <taxon>Eukaryota</taxon>
        <taxon>Metazoa</taxon>
        <taxon>Ecdysozoa</taxon>
        <taxon>Arthropoda</taxon>
        <taxon>Hexapoda</taxon>
        <taxon>Insecta</taxon>
        <taxon>Pterygota</taxon>
        <taxon>Neoptera</taxon>
        <taxon>Endopterygota</taxon>
        <taxon>Hymenoptera</taxon>
        <taxon>Apocrita</taxon>
        <taxon>Aculeata</taxon>
        <taxon>Formicoidea</taxon>
        <taxon>Formicidae</taxon>
        <taxon>Ponerinae</taxon>
        <taxon>Ponerini</taxon>
        <taxon>Dinoponera</taxon>
    </lineage>
</organism>